<dbReference type="PRINTS" id="PR00811">
    <property type="entry name" value="BCTERIALGSPD"/>
</dbReference>
<evidence type="ECO:0000313" key="5">
    <source>
        <dbReference type="Proteomes" id="UP001528823"/>
    </source>
</evidence>
<protein>
    <submittedName>
        <fullName evidence="4">Pilus assembly protein N-terminal domain-containing protein</fullName>
    </submittedName>
</protein>
<gene>
    <name evidence="4" type="ORF">ORQ98_03035</name>
</gene>
<dbReference type="InterPro" id="IPR050810">
    <property type="entry name" value="Bact_Secretion_Sys_Channel"/>
</dbReference>
<dbReference type="Pfam" id="PF00263">
    <property type="entry name" value="Secretin"/>
    <property type="match status" value="1"/>
</dbReference>
<comment type="caution">
    <text evidence="4">The sequence shown here is derived from an EMBL/GenBank/DDBJ whole genome shotgun (WGS) entry which is preliminary data.</text>
</comment>
<dbReference type="InterPro" id="IPR004846">
    <property type="entry name" value="T2SS/T3SS_dom"/>
</dbReference>
<accession>A0ABT5U3J9</accession>
<evidence type="ECO:0000259" key="2">
    <source>
        <dbReference type="Pfam" id="PF00263"/>
    </source>
</evidence>
<dbReference type="InterPro" id="IPR001775">
    <property type="entry name" value="GspD/PilQ"/>
</dbReference>
<evidence type="ECO:0000259" key="3">
    <source>
        <dbReference type="Pfam" id="PF13629"/>
    </source>
</evidence>
<dbReference type="PANTHER" id="PTHR30332">
    <property type="entry name" value="PROBABLE GENERAL SECRETION PATHWAY PROTEIN D"/>
    <property type="match status" value="1"/>
</dbReference>
<evidence type="ECO:0000313" key="4">
    <source>
        <dbReference type="EMBL" id="MDE1460938.1"/>
    </source>
</evidence>
<keyword evidence="5" id="KW-1185">Reference proteome</keyword>
<name>A0ABT5U3J9_9GAMM</name>
<organism evidence="4 5">
    <name type="scientific">Spartinivicinus poritis</name>
    <dbReference type="NCBI Taxonomy" id="2994640"/>
    <lineage>
        <taxon>Bacteria</taxon>
        <taxon>Pseudomonadati</taxon>
        <taxon>Pseudomonadota</taxon>
        <taxon>Gammaproteobacteria</taxon>
        <taxon>Oceanospirillales</taxon>
        <taxon>Zooshikellaceae</taxon>
        <taxon>Spartinivicinus</taxon>
    </lineage>
</organism>
<dbReference type="Pfam" id="PF13629">
    <property type="entry name" value="T2SS-T3SS_pil_N"/>
    <property type="match status" value="1"/>
</dbReference>
<dbReference type="RefSeq" id="WP_274687309.1">
    <property type="nucleotide sequence ID" value="NZ_JAPMOU010000003.1"/>
</dbReference>
<dbReference type="InterPro" id="IPR032789">
    <property type="entry name" value="T2SS-T3SS_pil_N"/>
</dbReference>
<evidence type="ECO:0000256" key="1">
    <source>
        <dbReference type="RuleBase" id="RU004003"/>
    </source>
</evidence>
<reference evidence="4 5" key="1">
    <citation type="submission" date="2022-11" db="EMBL/GenBank/DDBJ databases">
        <title>Spartinivicinus poritis sp. nov., isolated from scleractinian coral Porites lutea.</title>
        <authorList>
            <person name="Zhang G."/>
            <person name="Cai L."/>
            <person name="Wei Q."/>
        </authorList>
    </citation>
    <scope>NUCLEOTIDE SEQUENCE [LARGE SCALE GENOMIC DNA]</scope>
    <source>
        <strain evidence="4 5">A2-2</strain>
    </source>
</reference>
<comment type="similarity">
    <text evidence="1">Belongs to the bacterial secretin family.</text>
</comment>
<feature type="domain" description="Type II/III secretion system secretin-like" evidence="2">
    <location>
        <begin position="233"/>
        <end position="391"/>
    </location>
</feature>
<dbReference type="EMBL" id="JAPMOU010000003">
    <property type="protein sequence ID" value="MDE1460938.1"/>
    <property type="molecule type" value="Genomic_DNA"/>
</dbReference>
<dbReference type="Proteomes" id="UP001528823">
    <property type="component" value="Unassembled WGS sequence"/>
</dbReference>
<proteinExistence type="inferred from homology"/>
<sequence length="435" mass="48688">MNKIIILILLHIVLVTNTYAKVDKIYLSLDRGFTLSVNSQVKTLFVQSDSVAKLKQISDSTFYLIPVGIGNTDVIAVDIDGNEYWRKHVEVYYDVNKLKYLINDTIIDNELKIKINNANLVVEGSFKTQADQQQAINRIQSIIPKTINLVDKTQVENNLQINLKLKIVEVKEDLSKVFGTNWRSLFRLGNYTLAIGNALRFFNANNVVDAGSFTSSIGFNTSKTDISSIINVLHQKGLVSIVSEPSLTTLSGQEAKILVGGETPIPIINQDGFSNVNYKSHGIILDFTPKLLPSNRIHVSFHAEVSNQSQVTYNNGQTVLPGYNVRRVTSTTELLSGQSFAIGGLFYKQKEIERNNVPRLEGVPLLSSLFEQKKESQTARELIVIVTPEVYDLSQQSYQDSWVESVRLPNTFERKISRKPNNNAIKLPASVGHVF</sequence>
<dbReference type="PANTHER" id="PTHR30332:SF17">
    <property type="entry name" value="TYPE IV PILIATION SYSTEM PROTEIN DR_0774-RELATED"/>
    <property type="match status" value="1"/>
</dbReference>
<feature type="domain" description="Pilus formation protein N-terminal" evidence="3">
    <location>
        <begin position="23"/>
        <end position="91"/>
    </location>
</feature>